<evidence type="ECO:0000313" key="2">
    <source>
        <dbReference type="Proteomes" id="UP000789525"/>
    </source>
</evidence>
<dbReference type="Proteomes" id="UP000789525">
    <property type="component" value="Unassembled WGS sequence"/>
</dbReference>
<proteinExistence type="predicted"/>
<gene>
    <name evidence="1" type="ORF">ACOLOM_LOCUS4957</name>
</gene>
<reference evidence="1" key="1">
    <citation type="submission" date="2021-06" db="EMBL/GenBank/DDBJ databases">
        <authorList>
            <person name="Kallberg Y."/>
            <person name="Tangrot J."/>
            <person name="Rosling A."/>
        </authorList>
    </citation>
    <scope>NUCLEOTIDE SEQUENCE</scope>
    <source>
        <strain evidence="1">CL356</strain>
    </source>
</reference>
<keyword evidence="2" id="KW-1185">Reference proteome</keyword>
<comment type="caution">
    <text evidence="1">The sequence shown here is derived from an EMBL/GenBank/DDBJ whole genome shotgun (WGS) entry which is preliminary data.</text>
</comment>
<sequence length="177" mass="19536">MDPSSYTLVHQLERDVRELLGVVPVPVLLGDADACGALGTRGIASSYLSLPGLSFSSSDEVVVVVEEEWTRRRERTVRRQMNSLLFTAWARVQTSEMALISLKIASNLDSGLFAVDADDEASVQPSAPIDERALIVFGSYSKVELQSIMNPFVGYTDMEDIKTTSRDYKCTHQSLVM</sequence>
<dbReference type="EMBL" id="CAJVPT010008614">
    <property type="protein sequence ID" value="CAG8553731.1"/>
    <property type="molecule type" value="Genomic_DNA"/>
</dbReference>
<protein>
    <submittedName>
        <fullName evidence="1">3976_t:CDS:1</fullName>
    </submittedName>
</protein>
<organism evidence="1 2">
    <name type="scientific">Acaulospora colombiana</name>
    <dbReference type="NCBI Taxonomy" id="27376"/>
    <lineage>
        <taxon>Eukaryota</taxon>
        <taxon>Fungi</taxon>
        <taxon>Fungi incertae sedis</taxon>
        <taxon>Mucoromycota</taxon>
        <taxon>Glomeromycotina</taxon>
        <taxon>Glomeromycetes</taxon>
        <taxon>Diversisporales</taxon>
        <taxon>Acaulosporaceae</taxon>
        <taxon>Acaulospora</taxon>
    </lineage>
</organism>
<name>A0ACA9LWK0_9GLOM</name>
<evidence type="ECO:0000313" key="1">
    <source>
        <dbReference type="EMBL" id="CAG8553731.1"/>
    </source>
</evidence>
<accession>A0ACA9LWK0</accession>